<proteinExistence type="predicted"/>
<dbReference type="AlphaFoldDB" id="A0AAD1WAF2"/>
<organism evidence="1 2">
    <name type="scientific">Pelobates cultripes</name>
    <name type="common">Western spadefoot toad</name>
    <dbReference type="NCBI Taxonomy" id="61616"/>
    <lineage>
        <taxon>Eukaryota</taxon>
        <taxon>Metazoa</taxon>
        <taxon>Chordata</taxon>
        <taxon>Craniata</taxon>
        <taxon>Vertebrata</taxon>
        <taxon>Euteleostomi</taxon>
        <taxon>Amphibia</taxon>
        <taxon>Batrachia</taxon>
        <taxon>Anura</taxon>
        <taxon>Pelobatoidea</taxon>
        <taxon>Pelobatidae</taxon>
        <taxon>Pelobates</taxon>
    </lineage>
</organism>
<name>A0AAD1WAF2_PELCU</name>
<keyword evidence="1" id="KW-0808">Transferase</keyword>
<gene>
    <name evidence="1" type="ORF">PECUL_23A032389</name>
</gene>
<keyword evidence="1" id="KW-0418">Kinase</keyword>
<dbReference type="Gene3D" id="2.30.29.30">
    <property type="entry name" value="Pleckstrin-homology domain (PH domain)/Phosphotyrosine-binding domain (PTB)"/>
    <property type="match status" value="1"/>
</dbReference>
<keyword evidence="2" id="KW-1185">Reference proteome</keyword>
<dbReference type="SUPFAM" id="SSF50729">
    <property type="entry name" value="PH domain-like"/>
    <property type="match status" value="1"/>
</dbReference>
<evidence type="ECO:0000313" key="2">
    <source>
        <dbReference type="Proteomes" id="UP001295444"/>
    </source>
</evidence>
<evidence type="ECO:0000313" key="1">
    <source>
        <dbReference type="EMBL" id="CAH2300140.1"/>
    </source>
</evidence>
<dbReference type="InterPro" id="IPR011993">
    <property type="entry name" value="PH-like_dom_sf"/>
</dbReference>
<accession>A0AAD1WAF2</accession>
<dbReference type="EMBL" id="OW240917">
    <property type="protein sequence ID" value="CAH2300140.1"/>
    <property type="molecule type" value="Genomic_DNA"/>
</dbReference>
<dbReference type="GO" id="GO:0016301">
    <property type="term" value="F:kinase activity"/>
    <property type="evidence" value="ECO:0007669"/>
    <property type="project" value="UniProtKB-KW"/>
</dbReference>
<reference evidence="1" key="1">
    <citation type="submission" date="2022-03" db="EMBL/GenBank/DDBJ databases">
        <authorList>
            <person name="Alioto T."/>
            <person name="Alioto T."/>
            <person name="Gomez Garrido J."/>
        </authorList>
    </citation>
    <scope>NUCLEOTIDE SEQUENCE</scope>
</reference>
<sequence length="179" mass="20412">MMECGGKRLKTNIALINPIRGNRAFQEHRLSFQDLLFNGRETSDQEKEMNSEIILEQILIKRSQQKKRTSPLNYKERNFVLTKSRLTYYEGRPEVQGALTVIFPQSTTREGATMDQQASFKTNGLYWNTRDYTPSCKIVYSGEGIGKSCPHTHSDTTSIINTQDIAQVSRRGPQSCNLS</sequence>
<protein>
    <submittedName>
        <fullName evidence="1">Tyrosine- kinase Tec isoform X2</fullName>
    </submittedName>
</protein>
<dbReference type="Proteomes" id="UP001295444">
    <property type="component" value="Chromosome 06"/>
</dbReference>